<dbReference type="Proteomes" id="UP000298138">
    <property type="component" value="Unassembled WGS sequence"/>
</dbReference>
<dbReference type="InParanoid" id="A0A4S2N2P2"/>
<organism evidence="3 4">
    <name type="scientific">Ascodesmis nigricans</name>
    <dbReference type="NCBI Taxonomy" id="341454"/>
    <lineage>
        <taxon>Eukaryota</taxon>
        <taxon>Fungi</taxon>
        <taxon>Dikarya</taxon>
        <taxon>Ascomycota</taxon>
        <taxon>Pezizomycotina</taxon>
        <taxon>Pezizomycetes</taxon>
        <taxon>Pezizales</taxon>
        <taxon>Ascodesmidaceae</taxon>
        <taxon>Ascodesmis</taxon>
    </lineage>
</organism>
<feature type="signal peptide" evidence="2">
    <location>
        <begin position="1"/>
        <end position="26"/>
    </location>
</feature>
<dbReference type="InterPro" id="IPR010816">
    <property type="entry name" value="Het-C"/>
</dbReference>
<name>A0A4S2N2P2_9PEZI</name>
<dbReference type="OrthoDB" id="2506204at2759"/>
<feature type="compositionally biased region" description="Basic and acidic residues" evidence="1">
    <location>
        <begin position="771"/>
        <end position="788"/>
    </location>
</feature>
<protein>
    <submittedName>
        <fullName evidence="3">Het-C-domain-containing protein</fullName>
    </submittedName>
</protein>
<evidence type="ECO:0000313" key="4">
    <source>
        <dbReference type="Proteomes" id="UP000298138"/>
    </source>
</evidence>
<dbReference type="PANTHER" id="PTHR14905">
    <property type="entry name" value="NG37"/>
    <property type="match status" value="1"/>
</dbReference>
<proteinExistence type="predicted"/>
<dbReference type="InterPro" id="IPR052577">
    <property type="entry name" value="VWA7"/>
</dbReference>
<dbReference type="AlphaFoldDB" id="A0A4S2N2P2"/>
<evidence type="ECO:0000256" key="1">
    <source>
        <dbReference type="SAM" id="MobiDB-lite"/>
    </source>
</evidence>
<feature type="compositionally biased region" description="Basic and acidic residues" evidence="1">
    <location>
        <begin position="569"/>
        <end position="578"/>
    </location>
</feature>
<dbReference type="STRING" id="341454.A0A4S2N2P2"/>
<reference evidence="3 4" key="1">
    <citation type="submission" date="2019-04" db="EMBL/GenBank/DDBJ databases">
        <title>Comparative genomics and transcriptomics to analyze fruiting body development in filamentous ascomycetes.</title>
        <authorList>
            <consortium name="DOE Joint Genome Institute"/>
            <person name="Lutkenhaus R."/>
            <person name="Traeger S."/>
            <person name="Breuer J."/>
            <person name="Kuo A."/>
            <person name="Lipzen A."/>
            <person name="Pangilinan J."/>
            <person name="Dilworth D."/>
            <person name="Sandor L."/>
            <person name="Poggeler S."/>
            <person name="Barry K."/>
            <person name="Grigoriev I.V."/>
            <person name="Nowrousian M."/>
        </authorList>
    </citation>
    <scope>NUCLEOTIDE SEQUENCE [LARGE SCALE GENOMIC DNA]</scope>
    <source>
        <strain evidence="3 4">CBS 389.68</strain>
    </source>
</reference>
<keyword evidence="4" id="KW-1185">Reference proteome</keyword>
<feature type="compositionally biased region" description="Basic and acidic residues" evidence="1">
    <location>
        <begin position="656"/>
        <end position="736"/>
    </location>
</feature>
<evidence type="ECO:0000256" key="2">
    <source>
        <dbReference type="SAM" id="SignalP"/>
    </source>
</evidence>
<dbReference type="EMBL" id="ML220113">
    <property type="protein sequence ID" value="TGZ83472.1"/>
    <property type="molecule type" value="Genomic_DNA"/>
</dbReference>
<evidence type="ECO:0000313" key="3">
    <source>
        <dbReference type="EMBL" id="TGZ83472.1"/>
    </source>
</evidence>
<feature type="region of interest" description="Disordered" evidence="1">
    <location>
        <begin position="345"/>
        <end position="371"/>
    </location>
</feature>
<feature type="chain" id="PRO_5020947575" evidence="2">
    <location>
        <begin position="27"/>
        <end position="788"/>
    </location>
</feature>
<gene>
    <name evidence="3" type="ORF">EX30DRAFT_338093</name>
</gene>
<feature type="compositionally biased region" description="Basic and acidic residues" evidence="1">
    <location>
        <begin position="747"/>
        <end position="762"/>
    </location>
</feature>
<sequence length="788" mass="88605">MALTMRTYLPLMVLAVLVLYASPAAAFGAGNIASISKIEGTNWRHGDIEDTLLGLYMAAVVKRGDRKKFDSKTIKRIYFGNWLRDYSQAIDTGALKFVEAGTIRILLWILSFMTFGFATGEFEVTRERLGCYRPEEHIDNPKDYNENKDARSMDSRLRGPIDEETELGIDENTGLKNYIANESIRRLRNGERMDTSAGLVRRLFTESTELARRYGRDGNKNDLYEALRLLGTGLHCLEDYSAHSNYTELALLEMGERDVFPHVGRDTIINVQGRDVYPLVTGTFGGVDFLHSVLGEVSDKAMQSELEQLEQTIDETSHKEGDNKSFLKELMSQLNIGGEKELEQKADELEAKSQEKKESNEQEQQQWGLGPDADGYAQELYPYLEFHDQIMRAVSNAMEKVGLAAVAEKLGEAASLFVFSLIAPYLLPLLQQVKTELQTGSTEVIESSRSAQHIVFHDDSCSDPTHSMLSKDHFTNVLNEPAGKIASAVLKFTVPKIMEAWDDDSVDVNRVCDEIIGGVFHHPAFRDGSDGRPGVECREAMFAVVENWWNEQGDHQDYLREALSREGVREGKNHKEGQSDCGHGCGKPLHIAKPKKDGGEFADVGGDLGKAAGQAIEQAFAGPKSSGGGGSGLGGFLGSLAGAALGEAFAARGSRKQEEEAYEAERSQQQEEYSSSRRYDEEPSYSRREDSYEERRHHDYSRRDDYNRGGEDYSRRDDYNRGGEDYSRRDDDRPSYDYEQSSAYGRDYPREEYQERGHRGEYEGGYDGGYDGERRHHGGYDEDSRRYR</sequence>
<keyword evidence="2" id="KW-0732">Signal</keyword>
<feature type="region of interest" description="Disordered" evidence="1">
    <location>
        <begin position="569"/>
        <end position="604"/>
    </location>
</feature>
<feature type="region of interest" description="Disordered" evidence="1">
    <location>
        <begin position="656"/>
        <end position="788"/>
    </location>
</feature>
<dbReference type="PANTHER" id="PTHR14905:SF11">
    <property type="entry name" value="TINC (EUROFUNG)"/>
    <property type="match status" value="1"/>
</dbReference>
<feature type="compositionally biased region" description="Basic and acidic residues" evidence="1">
    <location>
        <begin position="345"/>
        <end position="360"/>
    </location>
</feature>
<dbReference type="Pfam" id="PF07217">
    <property type="entry name" value="Het-C"/>
    <property type="match status" value="1"/>
</dbReference>
<accession>A0A4S2N2P2</accession>